<name>A0A8H3VBU8_VENIN</name>
<dbReference type="PANTHER" id="PTHR12307">
    <property type="entry name" value="PROTEIN PHOSPHATASE 1 REGULATORY SUBUNIT"/>
    <property type="match status" value="1"/>
</dbReference>
<evidence type="ECO:0000313" key="4">
    <source>
        <dbReference type="Proteomes" id="UP000447873"/>
    </source>
</evidence>
<dbReference type="PANTHER" id="PTHR12307:SF36">
    <property type="entry name" value="GLYCOGEN-BINDING SUBUNIT 76A"/>
    <property type="match status" value="1"/>
</dbReference>
<evidence type="ECO:0000256" key="1">
    <source>
        <dbReference type="SAM" id="MobiDB-lite"/>
    </source>
</evidence>
<dbReference type="GO" id="GO:2001069">
    <property type="term" value="F:glycogen binding"/>
    <property type="evidence" value="ECO:0007669"/>
    <property type="project" value="TreeGrafter"/>
</dbReference>
<dbReference type="InterPro" id="IPR038175">
    <property type="entry name" value="CBM21_dom_sf"/>
</dbReference>
<dbReference type="Pfam" id="PF03370">
    <property type="entry name" value="CBM_21"/>
    <property type="match status" value="1"/>
</dbReference>
<evidence type="ECO:0000259" key="2">
    <source>
        <dbReference type="PROSITE" id="PS51159"/>
    </source>
</evidence>
<organism evidence="3 4">
    <name type="scientific">Venturia inaequalis</name>
    <name type="common">Apple scab fungus</name>
    <dbReference type="NCBI Taxonomy" id="5025"/>
    <lineage>
        <taxon>Eukaryota</taxon>
        <taxon>Fungi</taxon>
        <taxon>Dikarya</taxon>
        <taxon>Ascomycota</taxon>
        <taxon>Pezizomycotina</taxon>
        <taxon>Dothideomycetes</taxon>
        <taxon>Pleosporomycetidae</taxon>
        <taxon>Venturiales</taxon>
        <taxon>Venturiaceae</taxon>
        <taxon>Venturia</taxon>
    </lineage>
</organism>
<dbReference type="InterPro" id="IPR005036">
    <property type="entry name" value="CBM21_dom"/>
</dbReference>
<gene>
    <name evidence="3" type="ORF">EG328_004134</name>
</gene>
<dbReference type="GO" id="GO:0005979">
    <property type="term" value="P:regulation of glycogen biosynthetic process"/>
    <property type="evidence" value="ECO:0007669"/>
    <property type="project" value="TreeGrafter"/>
</dbReference>
<sequence>MVSHTELVCKKSGKAVKSALRPFSTSSSTVAKAVHFSEKLEQTRHFLQSECTASISADSSPTNKALRNTPTTQSKILSCKYTHWKTAWNNLHEGSRDGQFVQLQGFDLSSDRQSLIGAVTVANIVFEKRVSARFTTDNWQTVSEVTAEFERPEGTYDRFNFTIALPAEAEAQAMTVIVCLRYRVNGQEFWDNNSGKNYFINLTLERPQPSNEVSNHRHPSRRRPESRLSERYSFTASLHTAATLVADDELARCVSDSEIRVLLGSSPTWINQGRSELNFGSTAYMDMIESLCYFKPSDRLSDVSQLIHRSSVDASCYSDKRFQSSHVVPCF</sequence>
<feature type="domain" description="CBM21" evidence="2">
    <location>
        <begin position="93"/>
        <end position="201"/>
    </location>
</feature>
<evidence type="ECO:0000313" key="3">
    <source>
        <dbReference type="EMBL" id="KAE9987002.1"/>
    </source>
</evidence>
<dbReference type="Gene3D" id="2.60.40.2440">
    <property type="entry name" value="Carbohydrate binding type-21 domain"/>
    <property type="match status" value="1"/>
</dbReference>
<accession>A0A8H3VBU8</accession>
<dbReference type="GO" id="GO:0000164">
    <property type="term" value="C:protein phosphatase type 1 complex"/>
    <property type="evidence" value="ECO:0007669"/>
    <property type="project" value="TreeGrafter"/>
</dbReference>
<proteinExistence type="predicted"/>
<dbReference type="Proteomes" id="UP000447873">
    <property type="component" value="Unassembled WGS sequence"/>
</dbReference>
<feature type="region of interest" description="Disordered" evidence="1">
    <location>
        <begin position="208"/>
        <end position="228"/>
    </location>
</feature>
<comment type="caution">
    <text evidence="3">The sequence shown here is derived from an EMBL/GenBank/DDBJ whole genome shotgun (WGS) entry which is preliminary data.</text>
</comment>
<dbReference type="InterPro" id="IPR050782">
    <property type="entry name" value="PP1_regulatory_subunit_3"/>
</dbReference>
<dbReference type="GO" id="GO:0008157">
    <property type="term" value="F:protein phosphatase 1 binding"/>
    <property type="evidence" value="ECO:0007669"/>
    <property type="project" value="TreeGrafter"/>
</dbReference>
<dbReference type="PROSITE" id="PS51159">
    <property type="entry name" value="CBM21"/>
    <property type="match status" value="1"/>
</dbReference>
<reference evidence="3 4" key="1">
    <citation type="submission" date="2018-12" db="EMBL/GenBank/DDBJ databases">
        <title>Venturia inaequalis Genome Resource.</title>
        <authorList>
            <person name="Lichtner F.J."/>
        </authorList>
    </citation>
    <scope>NUCLEOTIDE SEQUENCE [LARGE SCALE GENOMIC DNA]</scope>
    <source>
        <strain evidence="3 4">120213</strain>
    </source>
</reference>
<protein>
    <recommendedName>
        <fullName evidence="2">CBM21 domain-containing protein</fullName>
    </recommendedName>
</protein>
<dbReference type="EMBL" id="WNWS01000023">
    <property type="protein sequence ID" value="KAE9987002.1"/>
    <property type="molecule type" value="Genomic_DNA"/>
</dbReference>
<dbReference type="AlphaFoldDB" id="A0A8H3VBU8"/>